<dbReference type="PRINTS" id="PR00682">
    <property type="entry name" value="IPNSYNTHASE"/>
</dbReference>
<reference evidence="5" key="1">
    <citation type="journal article" date="2016" name="Proc. Natl. Acad. Sci. U.S.A.">
        <title>Chromosome-level assembly of Arabidopsis thaliana Ler reveals the extent of translocation and inversion polymorphisms.</title>
        <authorList>
            <person name="Zapata L."/>
            <person name="Ding J."/>
            <person name="Willing E.M."/>
            <person name="Hartwig B."/>
            <person name="Bezdan D."/>
            <person name="Jiao W.B."/>
            <person name="Patel V."/>
            <person name="Velikkakam James G."/>
            <person name="Koornneef M."/>
            <person name="Ossowski S."/>
            <person name="Schneeberger K."/>
        </authorList>
    </citation>
    <scope>NUCLEOTIDE SEQUENCE [LARGE SCALE GENOMIC DNA]</scope>
    <source>
        <strain evidence="5">cv. Landsberg erecta</strain>
    </source>
</reference>
<dbReference type="InterPro" id="IPR026992">
    <property type="entry name" value="DIOX_N"/>
</dbReference>
<dbReference type="Pfam" id="PF13966">
    <property type="entry name" value="zf-RVT"/>
    <property type="match status" value="1"/>
</dbReference>
<dbReference type="AlphaFoldDB" id="A0A178VE61"/>
<gene>
    <name evidence="4" type="ordered locus">AXX17_At3g18100</name>
</gene>
<dbReference type="Gene3D" id="2.60.120.330">
    <property type="entry name" value="B-lactam Antibiotic, Isopenicillin N Synthase, Chain"/>
    <property type="match status" value="1"/>
</dbReference>
<dbReference type="SUPFAM" id="SSF51197">
    <property type="entry name" value="Clavaminate synthase-like"/>
    <property type="match status" value="1"/>
</dbReference>
<evidence type="ECO:0000259" key="3">
    <source>
        <dbReference type="PROSITE" id="PS51471"/>
    </source>
</evidence>
<evidence type="ECO:0000313" key="5">
    <source>
        <dbReference type="Proteomes" id="UP000078284"/>
    </source>
</evidence>
<sequence>MVKESQKIVAVDQDIPVIDMSLERSRVSMQIVKACETSFWFDSWSSLGCIIEKLGERGYIDLGIPKTATVGEVMAMQRRRHHRTGLLNQIEEEITKQRMCNIAGERDIALWKGEKDSYRNKFVTSETWRQIRNAKPEMEGYKGVWFSHSTPKYSFITWLVSKNRMATGDRMVLWNQHVNTSCSLCDEPMETRDHLFFVCTYSRKVWEDIAKPILQHRFSLDWKDILNYVCERDSDKTRNFIIKHVFQNTIHSVWGERNARRHGEQPSPVGKLVKMIDKNMRNKLSTIRCGGRLTYEDGLQFCYSKKKKKKACETIGFFKVVNHGVDPDVISRLEQESINFFAKPVLEKKSVGSVVNRPFGYGLKNIGLKGDIGEVEYLLLHTNPLFLSQLSFGNDSTKFGSAVTCYVEAIKQLACEILDLTAEGLRLPPHTFSKLIRAVDSDSVLRLNHYPSSNQFLSGAKVSDMSVSLPRVGFGEHTDPQILTVLRSNRVGGLQVAFPDGRWVSVSPDPSTFCVNVGDLLQVMTNGRFLSVRHRAVTTGHASRLSMAYFAGPSVHAKIGPIPGIITAAEQPRLYRTFTWADYKKFAYSLSLGDNRLDIFRSCVDEHDELGF</sequence>
<dbReference type="InterPro" id="IPR044861">
    <property type="entry name" value="IPNS-like_FE2OG_OXY"/>
</dbReference>
<accession>A0A178VE61</accession>
<dbReference type="Pfam" id="PF14226">
    <property type="entry name" value="DIOX_N"/>
    <property type="match status" value="1"/>
</dbReference>
<dbReference type="InterPro" id="IPR050231">
    <property type="entry name" value="Iron_ascorbate_oxido_reductase"/>
</dbReference>
<dbReference type="InterPro" id="IPR026960">
    <property type="entry name" value="RVT-Znf"/>
</dbReference>
<evidence type="ECO:0000313" key="4">
    <source>
        <dbReference type="EMBL" id="OAP03958.1"/>
    </source>
</evidence>
<dbReference type="PANTHER" id="PTHR47990">
    <property type="entry name" value="2-OXOGLUTARATE (2OG) AND FE(II)-DEPENDENT OXYGENASE SUPERFAMILY PROTEIN-RELATED"/>
    <property type="match status" value="1"/>
</dbReference>
<name>A0A178VE61_ARATH</name>
<comment type="caution">
    <text evidence="4">The sequence shown here is derived from an EMBL/GenBank/DDBJ whole genome shotgun (WGS) entry which is preliminary data.</text>
</comment>
<evidence type="ECO:0000256" key="1">
    <source>
        <dbReference type="ARBA" id="ARBA00022723"/>
    </source>
</evidence>
<dbReference type="InterPro" id="IPR005123">
    <property type="entry name" value="Oxoglu/Fe-dep_dioxygenase_dom"/>
</dbReference>
<dbReference type="Proteomes" id="UP000078284">
    <property type="component" value="Chromosome 3"/>
</dbReference>
<dbReference type="GO" id="GO:0046872">
    <property type="term" value="F:metal ion binding"/>
    <property type="evidence" value="ECO:0007669"/>
    <property type="project" value="UniProtKB-KW"/>
</dbReference>
<keyword evidence="1" id="KW-0479">Metal-binding</keyword>
<dbReference type="ExpressionAtlas" id="A0A178VE61">
    <property type="expression patterns" value="baseline and differential"/>
</dbReference>
<dbReference type="Pfam" id="PF03171">
    <property type="entry name" value="2OG-FeII_Oxy"/>
    <property type="match status" value="1"/>
</dbReference>
<keyword evidence="2" id="KW-0408">Iron</keyword>
<dbReference type="EMBL" id="LUHQ01000003">
    <property type="protein sequence ID" value="OAP03958.1"/>
    <property type="molecule type" value="Genomic_DNA"/>
</dbReference>
<protein>
    <recommendedName>
        <fullName evidence="3">Fe2OG dioxygenase domain-containing protein</fullName>
    </recommendedName>
</protein>
<dbReference type="InterPro" id="IPR027443">
    <property type="entry name" value="IPNS-like_sf"/>
</dbReference>
<organism evidence="4 5">
    <name type="scientific">Arabidopsis thaliana</name>
    <name type="common">Mouse-ear cress</name>
    <dbReference type="NCBI Taxonomy" id="3702"/>
    <lineage>
        <taxon>Eukaryota</taxon>
        <taxon>Viridiplantae</taxon>
        <taxon>Streptophyta</taxon>
        <taxon>Embryophyta</taxon>
        <taxon>Tracheophyta</taxon>
        <taxon>Spermatophyta</taxon>
        <taxon>Magnoliopsida</taxon>
        <taxon>eudicotyledons</taxon>
        <taxon>Gunneridae</taxon>
        <taxon>Pentapetalae</taxon>
        <taxon>rosids</taxon>
        <taxon>malvids</taxon>
        <taxon>Brassicales</taxon>
        <taxon>Brassicaceae</taxon>
        <taxon>Camelineae</taxon>
        <taxon>Arabidopsis</taxon>
    </lineage>
</organism>
<dbReference type="PROSITE" id="PS51471">
    <property type="entry name" value="FE2OG_OXY"/>
    <property type="match status" value="1"/>
</dbReference>
<evidence type="ECO:0000256" key="2">
    <source>
        <dbReference type="ARBA" id="ARBA00023004"/>
    </source>
</evidence>
<proteinExistence type="predicted"/>
<feature type="domain" description="Fe2OG dioxygenase" evidence="3">
    <location>
        <begin position="440"/>
        <end position="553"/>
    </location>
</feature>